<name>A0A385SNN9_9BACT</name>
<sequence length="76" mass="8308">MIPGSNRVTEMELIMTSNFKKSPQIFGDNLQVCAGRLSLKISPSPVLDVFGLSLVERSSIFSASNINGAEWIHAKK</sequence>
<gene>
    <name evidence="1" type="ORF">D4L85_19320</name>
</gene>
<dbReference type="Proteomes" id="UP000266183">
    <property type="component" value="Chromosome"/>
</dbReference>
<reference evidence="2" key="1">
    <citation type="submission" date="2018-09" db="EMBL/GenBank/DDBJ databases">
        <title>Chryseolinea sp. KIS68-18 isolated from soil.</title>
        <authorList>
            <person name="Weon H.-Y."/>
            <person name="Kwon S.-W."/>
            <person name="Lee S.A."/>
        </authorList>
    </citation>
    <scope>NUCLEOTIDE SEQUENCE [LARGE SCALE GENOMIC DNA]</scope>
    <source>
        <strain evidence="2">KIS68-18</strain>
    </source>
</reference>
<evidence type="ECO:0000313" key="2">
    <source>
        <dbReference type="Proteomes" id="UP000266183"/>
    </source>
</evidence>
<dbReference type="EMBL" id="CP032382">
    <property type="protein sequence ID" value="AYB32594.1"/>
    <property type="molecule type" value="Genomic_DNA"/>
</dbReference>
<organism evidence="1 2">
    <name type="scientific">Chryseolinea soli</name>
    <dbReference type="NCBI Taxonomy" id="2321403"/>
    <lineage>
        <taxon>Bacteria</taxon>
        <taxon>Pseudomonadati</taxon>
        <taxon>Bacteroidota</taxon>
        <taxon>Cytophagia</taxon>
        <taxon>Cytophagales</taxon>
        <taxon>Fulvivirgaceae</taxon>
        <taxon>Chryseolinea</taxon>
    </lineage>
</organism>
<proteinExistence type="predicted"/>
<dbReference type="AlphaFoldDB" id="A0A385SNN9"/>
<protein>
    <submittedName>
        <fullName evidence="1">Uncharacterized protein</fullName>
    </submittedName>
</protein>
<accession>A0A385SNN9</accession>
<dbReference type="KEGG" id="chk:D4L85_19320"/>
<evidence type="ECO:0000313" key="1">
    <source>
        <dbReference type="EMBL" id="AYB32594.1"/>
    </source>
</evidence>
<keyword evidence="2" id="KW-1185">Reference proteome</keyword>